<protein>
    <submittedName>
        <fullName evidence="14">Multidrug resistance-associated protein 1</fullName>
    </submittedName>
</protein>
<evidence type="ECO:0000259" key="13">
    <source>
        <dbReference type="PROSITE" id="PS50929"/>
    </source>
</evidence>
<feature type="transmembrane region" description="Helical" evidence="11">
    <location>
        <begin position="1143"/>
        <end position="1167"/>
    </location>
</feature>
<feature type="transmembrane region" description="Helical" evidence="11">
    <location>
        <begin position="630"/>
        <end position="658"/>
    </location>
</feature>
<feature type="transmembrane region" description="Helical" evidence="11">
    <location>
        <begin position="420"/>
        <end position="437"/>
    </location>
</feature>
<feature type="transmembrane region" description="Helical" evidence="11">
    <location>
        <begin position="141"/>
        <end position="160"/>
    </location>
</feature>
<feature type="transmembrane region" description="Helical" evidence="11">
    <location>
        <begin position="232"/>
        <end position="250"/>
    </location>
</feature>
<dbReference type="InterPro" id="IPR003439">
    <property type="entry name" value="ABC_transporter-like_ATP-bd"/>
</dbReference>
<evidence type="ECO:0000313" key="14">
    <source>
        <dbReference type="EMBL" id="GFN74598.1"/>
    </source>
</evidence>
<dbReference type="FunFam" id="1.20.1560.10:FF:000020">
    <property type="entry name" value="ABC metal ion transporter"/>
    <property type="match status" value="1"/>
</dbReference>
<dbReference type="Pfam" id="PF00664">
    <property type="entry name" value="ABC_membrane"/>
    <property type="match status" value="2"/>
</dbReference>
<reference evidence="14 15" key="1">
    <citation type="journal article" date="2021" name="Elife">
        <title>Chloroplast acquisition without the gene transfer in kleptoplastic sea slugs, Plakobranchus ocellatus.</title>
        <authorList>
            <person name="Maeda T."/>
            <person name="Takahashi S."/>
            <person name="Yoshida T."/>
            <person name="Shimamura S."/>
            <person name="Takaki Y."/>
            <person name="Nagai Y."/>
            <person name="Toyoda A."/>
            <person name="Suzuki Y."/>
            <person name="Arimoto A."/>
            <person name="Ishii H."/>
            <person name="Satoh N."/>
            <person name="Nishiyama T."/>
            <person name="Hasebe M."/>
            <person name="Maruyama T."/>
            <person name="Minagawa J."/>
            <person name="Obokata J."/>
            <person name="Shigenobu S."/>
        </authorList>
    </citation>
    <scope>NUCLEOTIDE SEQUENCE [LARGE SCALE GENOMIC DNA]</scope>
</reference>
<feature type="transmembrane region" description="Helical" evidence="11">
    <location>
        <begin position="670"/>
        <end position="699"/>
    </location>
</feature>
<feature type="transmembrane region" description="Helical" evidence="11">
    <location>
        <begin position="553"/>
        <end position="571"/>
    </location>
</feature>
<dbReference type="SMART" id="SM00382">
    <property type="entry name" value="AAA"/>
    <property type="match status" value="1"/>
</dbReference>
<evidence type="ECO:0000256" key="5">
    <source>
        <dbReference type="ARBA" id="ARBA00022737"/>
    </source>
</evidence>
<feature type="transmembrane region" description="Helical" evidence="11">
    <location>
        <begin position="525"/>
        <end position="547"/>
    </location>
</feature>
<dbReference type="PANTHER" id="PTHR24223">
    <property type="entry name" value="ATP-BINDING CASSETTE SUB-FAMILY C"/>
    <property type="match status" value="1"/>
</dbReference>
<keyword evidence="6" id="KW-0547">Nucleotide-binding</keyword>
<dbReference type="InterPro" id="IPR017871">
    <property type="entry name" value="ABC_transporter-like_CS"/>
</dbReference>
<keyword evidence="7" id="KW-0067">ATP-binding</keyword>
<feature type="transmembrane region" description="Helical" evidence="11">
    <location>
        <begin position="200"/>
        <end position="220"/>
    </location>
</feature>
<keyword evidence="4 11" id="KW-0812">Transmembrane</keyword>
<dbReference type="GO" id="GO:0000323">
    <property type="term" value="C:lytic vacuole"/>
    <property type="evidence" value="ECO:0007669"/>
    <property type="project" value="UniProtKB-ARBA"/>
</dbReference>
<feature type="transmembrane region" description="Helical" evidence="11">
    <location>
        <begin position="1219"/>
        <end position="1238"/>
    </location>
</feature>
<dbReference type="CDD" id="cd03250">
    <property type="entry name" value="ABCC_MRP_domain1"/>
    <property type="match status" value="1"/>
</dbReference>
<sequence>MGLTEFEQFCGSEFWNSTLFLEGFYPEFTVCLRSTLLQWLPCLYMWVLLPYFLSDVKDENSINKLDIASRLALSSKRGNKNGEPEAMSNGSTPKMATNGHTWIHHTAEGKGGGMTKRTKFALDQNTVNRTGLMTPLSCKKIILSCLLAVLSLVKLVRHLASDQDPPSSSLGSALFMVTYILMAFEIWIERRANHNPMFMVFFFTAMNMLVGAINICTGIFHKQHLDDLTGFSLVAGDALLNAILFSLTFWHENTTSRRGYQSIGNTQCPEVSAPYPFQLFFTWMYGLILHGFKTEIKPEDIWDLNPRDSGKRINPRFERLWSEERNKVNNQNATNFPEMFTPKDKDGNVHPLHGSKRRRQRHAVRYRGVSERTSLIGGEDILIAGGEAADKDKRLRKPNLFWVLFKLVWRTIAVSTVQKLIADTALFLGPVALGALITRLQHPEQNEEWQAYLLSMSLLVLGLIKSILFAQCMYKSAQIGIQIKTALTAAIYKKALTVTSSAKKKNTVGEIVNLMSVDCQRLEDVLAIYIYIASSPVQVIIAVGLLFNTVGLSVIPGVILLLLLAPLNSWIGSSQKKLQDYILRLKDGRIKIVNEILSGMKVLKLYAWEDEFKRKVAAIRQKEVDVLYKIAWLQIIAGVCWTFTPFFVAMITFTTYVISDRTQVLDPQTAFVALALFNLLRTPMTHITTIITFTVQILVSVRRIQKFLMLEDLDPSNVQYDVTADDAIVVKKAEFTWDRDTKSTLHGIDFCVPVGSLTAVVGPVGAGKTSLISAVLGEMEKLKGNVVVKYKAAYVSQQAWIQNATVRDNILFGRKFNKKRYDQVIAACELTRDLDILEAGDQTEIGEKGINLSGGQKQRVNLARAVYSQADMYLLDDPLSAVDAHVGKAIFKNVVGREGLLANKTRILVTHGVHWLPMVDNILVMTNGTISEQGSYEDLLLRNGSFARFLREYFLGVPDREDDEEEMVTEQNVDDRETEEAMRNAVERITSEANTSADEAAVFWGYEARKRRRGSRSSYDSGSRLSHSHRGRDSEPLVASIDYLSTEISLSIGSAAAGCLQGQGAGKLVTEEKLETGKVKRDVFLTYAKAAGIKAMTFALFCFLLSQAFFVWSSFFLTVWTEDTLLLNATTRITPEGARRTDYYVAVTGGVFGTAQLLALMGFNYLFWRRLVLASDRLHGLLLDRLFHAPMSFFDRTPMGRILNRFSRDVDTVDNTLPLIIRDFLITGCIILTTLIVILIQSPIIGAVLIPVVIVFMIIQNYYVRTSRQLKRIESIARSPIYVHFSESVTGAAVIRAYGVTDRFVLESENRVDRNQVYYFASQGAIRWLQLNMDVLANLVVLFAAIFQITSGGRGSDAGLSVSYALQ</sequence>
<feature type="domain" description="ABC transporter" evidence="12">
    <location>
        <begin position="730"/>
        <end position="952"/>
    </location>
</feature>
<organism evidence="14 15">
    <name type="scientific">Plakobranchus ocellatus</name>
    <dbReference type="NCBI Taxonomy" id="259542"/>
    <lineage>
        <taxon>Eukaryota</taxon>
        <taxon>Metazoa</taxon>
        <taxon>Spiralia</taxon>
        <taxon>Lophotrochozoa</taxon>
        <taxon>Mollusca</taxon>
        <taxon>Gastropoda</taxon>
        <taxon>Heterobranchia</taxon>
        <taxon>Euthyneura</taxon>
        <taxon>Panpulmonata</taxon>
        <taxon>Sacoglossa</taxon>
        <taxon>Placobranchoidea</taxon>
        <taxon>Plakobranchidae</taxon>
        <taxon>Plakobranchus</taxon>
    </lineage>
</organism>
<feature type="transmembrane region" description="Helical" evidence="11">
    <location>
        <begin position="449"/>
        <end position="470"/>
    </location>
</feature>
<dbReference type="InterPro" id="IPR003593">
    <property type="entry name" value="AAA+_ATPase"/>
</dbReference>
<feature type="non-terminal residue" evidence="14">
    <location>
        <position position="1367"/>
    </location>
</feature>
<evidence type="ECO:0000256" key="10">
    <source>
        <dbReference type="SAM" id="MobiDB-lite"/>
    </source>
</evidence>
<keyword evidence="9 11" id="KW-0472">Membrane</keyword>
<dbReference type="PROSITE" id="PS00211">
    <property type="entry name" value="ABC_TRANSPORTER_1"/>
    <property type="match status" value="1"/>
</dbReference>
<dbReference type="InterPro" id="IPR050173">
    <property type="entry name" value="ABC_transporter_C-like"/>
</dbReference>
<evidence type="ECO:0000256" key="11">
    <source>
        <dbReference type="SAM" id="Phobius"/>
    </source>
</evidence>
<dbReference type="CDD" id="cd18595">
    <property type="entry name" value="ABC_6TM_MRP1_2_3_6_D1_like"/>
    <property type="match status" value="1"/>
</dbReference>
<evidence type="ECO:0000313" key="15">
    <source>
        <dbReference type="Proteomes" id="UP000735302"/>
    </source>
</evidence>
<dbReference type="FunFam" id="1.20.1560.10:FF:000010">
    <property type="entry name" value="Multidrug resistance-associated ABC transporter"/>
    <property type="match status" value="1"/>
</dbReference>
<dbReference type="EMBL" id="BLXT01000140">
    <property type="protein sequence ID" value="GFN74598.1"/>
    <property type="molecule type" value="Genomic_DNA"/>
</dbReference>
<dbReference type="Proteomes" id="UP000735302">
    <property type="component" value="Unassembled WGS sequence"/>
</dbReference>
<feature type="domain" description="ABC transmembrane type-1" evidence="13">
    <location>
        <begin position="420"/>
        <end position="696"/>
    </location>
</feature>
<dbReference type="GO" id="GO:0016887">
    <property type="term" value="F:ATP hydrolysis activity"/>
    <property type="evidence" value="ECO:0007669"/>
    <property type="project" value="InterPro"/>
</dbReference>
<name>A0AAV3XXD8_9GAST</name>
<dbReference type="PANTHER" id="PTHR24223:SF443">
    <property type="entry name" value="MULTIDRUG-RESISTANCE LIKE PROTEIN 1, ISOFORM I"/>
    <property type="match status" value="1"/>
</dbReference>
<evidence type="ECO:0000256" key="6">
    <source>
        <dbReference type="ARBA" id="ARBA00022741"/>
    </source>
</evidence>
<keyword evidence="5" id="KW-0677">Repeat</keyword>
<feature type="transmembrane region" description="Helical" evidence="11">
    <location>
        <begin position="36"/>
        <end position="54"/>
    </location>
</feature>
<evidence type="ECO:0000256" key="7">
    <source>
        <dbReference type="ARBA" id="ARBA00022840"/>
    </source>
</evidence>
<dbReference type="InterPro" id="IPR027417">
    <property type="entry name" value="P-loop_NTPase"/>
</dbReference>
<evidence type="ECO:0000256" key="4">
    <source>
        <dbReference type="ARBA" id="ARBA00022692"/>
    </source>
</evidence>
<feature type="domain" description="ABC transmembrane type-1" evidence="13">
    <location>
        <begin position="1098"/>
        <end position="1367"/>
    </location>
</feature>
<dbReference type="CDD" id="cd18603">
    <property type="entry name" value="ABC_6TM_MRP1_2_3_6_D2_like"/>
    <property type="match status" value="1"/>
</dbReference>
<dbReference type="Gene3D" id="3.40.50.300">
    <property type="entry name" value="P-loop containing nucleotide triphosphate hydrolases"/>
    <property type="match status" value="1"/>
</dbReference>
<keyword evidence="15" id="KW-1185">Reference proteome</keyword>
<accession>A0AAV3XXD8</accession>
<feature type="transmembrane region" description="Helical" evidence="11">
    <location>
        <begin position="1244"/>
        <end position="1264"/>
    </location>
</feature>
<feature type="transmembrane region" description="Helical" evidence="11">
    <location>
        <begin position="1335"/>
        <end position="1353"/>
    </location>
</feature>
<dbReference type="SUPFAM" id="SSF90123">
    <property type="entry name" value="ABC transporter transmembrane region"/>
    <property type="match status" value="2"/>
</dbReference>
<comment type="subcellular location">
    <subcellularLocation>
        <location evidence="1">Vacuole membrane</location>
        <topology evidence="1">Multi-pass membrane protein</topology>
    </subcellularLocation>
</comment>
<keyword evidence="2" id="KW-0813">Transport</keyword>
<feature type="transmembrane region" description="Helical" evidence="11">
    <location>
        <begin position="166"/>
        <end position="188"/>
    </location>
</feature>
<feature type="region of interest" description="Disordered" evidence="10">
    <location>
        <begin position="333"/>
        <end position="358"/>
    </location>
</feature>
<evidence type="ECO:0000259" key="12">
    <source>
        <dbReference type="PROSITE" id="PS50893"/>
    </source>
</evidence>
<dbReference type="Gene3D" id="1.20.1560.10">
    <property type="entry name" value="ABC transporter type 1, transmembrane domain"/>
    <property type="match status" value="2"/>
</dbReference>
<evidence type="ECO:0000256" key="9">
    <source>
        <dbReference type="ARBA" id="ARBA00023136"/>
    </source>
</evidence>
<dbReference type="SUPFAM" id="SSF52540">
    <property type="entry name" value="P-loop containing nucleoside triphosphate hydrolases"/>
    <property type="match status" value="1"/>
</dbReference>
<dbReference type="InterPro" id="IPR036640">
    <property type="entry name" value="ABC1_TM_sf"/>
</dbReference>
<keyword evidence="8 11" id="KW-1133">Transmembrane helix</keyword>
<comment type="caution">
    <text evidence="14">The sequence shown here is derived from an EMBL/GenBank/DDBJ whole genome shotgun (WGS) entry which is preliminary data.</text>
</comment>
<dbReference type="InterPro" id="IPR011527">
    <property type="entry name" value="ABC1_TM_dom"/>
</dbReference>
<keyword evidence="3" id="KW-0926">Vacuole</keyword>
<evidence type="ECO:0000256" key="2">
    <source>
        <dbReference type="ARBA" id="ARBA00022448"/>
    </source>
</evidence>
<dbReference type="FunFam" id="3.40.50.300:FF:000293">
    <property type="entry name" value="ATP binding cassette subfamily C member 1"/>
    <property type="match status" value="1"/>
</dbReference>
<dbReference type="GO" id="GO:0140359">
    <property type="term" value="F:ABC-type transporter activity"/>
    <property type="evidence" value="ECO:0007669"/>
    <property type="project" value="InterPro"/>
</dbReference>
<dbReference type="PROSITE" id="PS50929">
    <property type="entry name" value="ABC_TM1F"/>
    <property type="match status" value="2"/>
</dbReference>
<evidence type="ECO:0000256" key="1">
    <source>
        <dbReference type="ARBA" id="ARBA00004128"/>
    </source>
</evidence>
<evidence type="ECO:0000256" key="3">
    <source>
        <dbReference type="ARBA" id="ARBA00022554"/>
    </source>
</evidence>
<dbReference type="GO" id="GO:0005774">
    <property type="term" value="C:vacuolar membrane"/>
    <property type="evidence" value="ECO:0007669"/>
    <property type="project" value="UniProtKB-SubCell"/>
</dbReference>
<dbReference type="GO" id="GO:0005524">
    <property type="term" value="F:ATP binding"/>
    <property type="evidence" value="ECO:0007669"/>
    <property type="project" value="UniProtKB-KW"/>
</dbReference>
<dbReference type="Pfam" id="PF00005">
    <property type="entry name" value="ABC_tran"/>
    <property type="match status" value="1"/>
</dbReference>
<dbReference type="PROSITE" id="PS50893">
    <property type="entry name" value="ABC_TRANSPORTER_2"/>
    <property type="match status" value="1"/>
</dbReference>
<proteinExistence type="predicted"/>
<feature type="transmembrane region" description="Helical" evidence="11">
    <location>
        <begin position="1098"/>
        <end position="1120"/>
    </location>
</feature>
<gene>
    <name evidence="14" type="ORF">PoB_000110400</name>
</gene>
<evidence type="ECO:0000256" key="8">
    <source>
        <dbReference type="ARBA" id="ARBA00022989"/>
    </source>
</evidence>